<feature type="signal peptide" evidence="3">
    <location>
        <begin position="1"/>
        <end position="25"/>
    </location>
</feature>
<dbReference type="AlphaFoldDB" id="A0A934I7Z1"/>
<keyword evidence="3" id="KW-0732">Signal</keyword>
<dbReference type="InterPro" id="IPR009875">
    <property type="entry name" value="PilZ_domain"/>
</dbReference>
<gene>
    <name evidence="5" type="ORF">ILP92_04045</name>
</gene>
<dbReference type="RefSeq" id="WP_198915082.1">
    <property type="nucleotide sequence ID" value="NZ_JAEKPD010000002.1"/>
</dbReference>
<feature type="chain" id="PRO_5036713857" evidence="3">
    <location>
        <begin position="26"/>
        <end position="301"/>
    </location>
</feature>
<name>A0A934I7Z1_9RHOB</name>
<evidence type="ECO:0000256" key="1">
    <source>
        <dbReference type="SAM" id="MobiDB-lite"/>
    </source>
</evidence>
<proteinExistence type="predicted"/>
<comment type="caution">
    <text evidence="5">The sequence shown here is derived from an EMBL/GenBank/DDBJ whole genome shotgun (WGS) entry which is preliminary data.</text>
</comment>
<keyword evidence="2" id="KW-0812">Transmembrane</keyword>
<protein>
    <submittedName>
        <fullName evidence="5">PilZ domain-containing protein</fullName>
    </submittedName>
</protein>
<evidence type="ECO:0000313" key="6">
    <source>
        <dbReference type="Proteomes" id="UP000642488"/>
    </source>
</evidence>
<dbReference type="GO" id="GO:0035438">
    <property type="term" value="F:cyclic-di-GMP binding"/>
    <property type="evidence" value="ECO:0007669"/>
    <property type="project" value="InterPro"/>
</dbReference>
<evidence type="ECO:0000256" key="3">
    <source>
        <dbReference type="SAM" id="SignalP"/>
    </source>
</evidence>
<dbReference type="Proteomes" id="UP000642488">
    <property type="component" value="Unassembled WGS sequence"/>
</dbReference>
<reference evidence="5" key="1">
    <citation type="submission" date="2020-12" db="EMBL/GenBank/DDBJ databases">
        <title>Bacterial taxonomy.</title>
        <authorList>
            <person name="Pan X."/>
        </authorList>
    </citation>
    <scope>NUCLEOTIDE SEQUENCE</scope>
    <source>
        <strain evidence="5">KCTC 52957</strain>
    </source>
</reference>
<keyword evidence="2" id="KW-1133">Transmembrane helix</keyword>
<evidence type="ECO:0000313" key="5">
    <source>
        <dbReference type="EMBL" id="MBJ3761918.1"/>
    </source>
</evidence>
<accession>A0A934I7Z1</accession>
<evidence type="ECO:0000256" key="2">
    <source>
        <dbReference type="SAM" id="Phobius"/>
    </source>
</evidence>
<dbReference type="SUPFAM" id="SSF141371">
    <property type="entry name" value="PilZ domain-like"/>
    <property type="match status" value="1"/>
</dbReference>
<dbReference type="Pfam" id="PF07238">
    <property type="entry name" value="PilZ"/>
    <property type="match status" value="1"/>
</dbReference>
<keyword evidence="6" id="KW-1185">Reference proteome</keyword>
<dbReference type="EMBL" id="JAEKPD010000002">
    <property type="protein sequence ID" value="MBJ3761918.1"/>
    <property type="molecule type" value="Genomic_DNA"/>
</dbReference>
<feature type="region of interest" description="Disordered" evidence="1">
    <location>
        <begin position="129"/>
        <end position="148"/>
    </location>
</feature>
<sequence length="301" mass="32427">MTLFAAIRRRVALAFLMTWPVVAQAQVTSCGTLGWVMAVAEAAQRDPHRNPGAQSRLHRLSHRFAPADVSADLQASLSPSELKTVTDFLSTVRARSEATFYVVDPQLRWSASQASLAVGRVACGVGSTNLRRSSGPATRDGGANSDDGRIYARRESESFLTRKTVERIAVGISVAAAVAALIAAFRFTAVLARRHKRHTCGIDCQLLGTGDRIVTARMIDLSEGGCKIAVGEAAFDTADRLSLRVGGLDLGSIVIWASEAAIGLRFEDSLDAGQVRDLVRQAKAERDAQKRMRREAHLSEA</sequence>
<dbReference type="Gene3D" id="2.40.10.220">
    <property type="entry name" value="predicted glycosyltransferase like domains"/>
    <property type="match status" value="1"/>
</dbReference>
<feature type="transmembrane region" description="Helical" evidence="2">
    <location>
        <begin position="168"/>
        <end position="187"/>
    </location>
</feature>
<keyword evidence="2" id="KW-0472">Membrane</keyword>
<evidence type="ECO:0000259" key="4">
    <source>
        <dbReference type="Pfam" id="PF07238"/>
    </source>
</evidence>
<feature type="domain" description="PilZ" evidence="4">
    <location>
        <begin position="193"/>
        <end position="281"/>
    </location>
</feature>
<organism evidence="5 6">
    <name type="scientific">Palleronia pontilimi</name>
    <dbReference type="NCBI Taxonomy" id="1964209"/>
    <lineage>
        <taxon>Bacteria</taxon>
        <taxon>Pseudomonadati</taxon>
        <taxon>Pseudomonadota</taxon>
        <taxon>Alphaproteobacteria</taxon>
        <taxon>Rhodobacterales</taxon>
        <taxon>Roseobacteraceae</taxon>
        <taxon>Palleronia</taxon>
    </lineage>
</organism>